<reference evidence="3" key="1">
    <citation type="submission" date="2020-05" db="EMBL/GenBank/DDBJ databases">
        <authorList>
            <person name="Chiriac C."/>
            <person name="Salcher M."/>
            <person name="Ghai R."/>
            <person name="Kavagutti S V."/>
        </authorList>
    </citation>
    <scope>NUCLEOTIDE SEQUENCE</scope>
</reference>
<protein>
    <submittedName>
        <fullName evidence="3">Unannotated protein</fullName>
    </submittedName>
</protein>
<dbReference type="InterPro" id="IPR050272">
    <property type="entry name" value="Isochorismatase-like_hydrls"/>
</dbReference>
<sequence>MVNRDDRGALVLIDYVVAWIGEGEHLRLPALAEQAAERDVVAKAAEALAAARASGEYVVHVRLGFDPTYEVRTNRTARWDAYPNERAMLADSPGAQIVAPLAPADGEPVLVKASVDPFISTPLMSMLHGNGIRRITVAGVATTLAVESTVRHAGDAGLDVTVLEDACASFSAAAHDFSVTTVLPMFAALSTVSDYVASLQES</sequence>
<dbReference type="GO" id="GO:0016787">
    <property type="term" value="F:hydrolase activity"/>
    <property type="evidence" value="ECO:0007669"/>
    <property type="project" value="UniProtKB-KW"/>
</dbReference>
<organism evidence="3">
    <name type="scientific">freshwater metagenome</name>
    <dbReference type="NCBI Taxonomy" id="449393"/>
    <lineage>
        <taxon>unclassified sequences</taxon>
        <taxon>metagenomes</taxon>
        <taxon>ecological metagenomes</taxon>
    </lineage>
</organism>
<proteinExistence type="predicted"/>
<accession>A0A6J7QCE1</accession>
<dbReference type="PANTHER" id="PTHR43540:SF1">
    <property type="entry name" value="ISOCHORISMATASE HYDROLASE"/>
    <property type="match status" value="1"/>
</dbReference>
<dbReference type="AlphaFoldDB" id="A0A6J7QCE1"/>
<dbReference type="InterPro" id="IPR000868">
    <property type="entry name" value="Isochorismatase-like_dom"/>
</dbReference>
<dbReference type="Gene3D" id="3.40.50.850">
    <property type="entry name" value="Isochorismatase-like"/>
    <property type="match status" value="1"/>
</dbReference>
<evidence type="ECO:0000259" key="2">
    <source>
        <dbReference type="Pfam" id="PF00857"/>
    </source>
</evidence>
<feature type="domain" description="Isochorismatase-like" evidence="2">
    <location>
        <begin position="9"/>
        <end position="193"/>
    </location>
</feature>
<evidence type="ECO:0000256" key="1">
    <source>
        <dbReference type="ARBA" id="ARBA00022801"/>
    </source>
</evidence>
<dbReference type="SUPFAM" id="SSF52499">
    <property type="entry name" value="Isochorismatase-like hydrolases"/>
    <property type="match status" value="1"/>
</dbReference>
<gene>
    <name evidence="3" type="ORF">UFOPK3992_01278</name>
</gene>
<dbReference type="CDD" id="cd00431">
    <property type="entry name" value="cysteine_hydrolases"/>
    <property type="match status" value="1"/>
</dbReference>
<evidence type="ECO:0000313" key="3">
    <source>
        <dbReference type="EMBL" id="CAB5012052.1"/>
    </source>
</evidence>
<dbReference type="Pfam" id="PF00857">
    <property type="entry name" value="Isochorismatase"/>
    <property type="match status" value="1"/>
</dbReference>
<dbReference type="InterPro" id="IPR036380">
    <property type="entry name" value="Isochorismatase-like_sf"/>
</dbReference>
<dbReference type="EMBL" id="CAFBOZ010000185">
    <property type="protein sequence ID" value="CAB5012052.1"/>
    <property type="molecule type" value="Genomic_DNA"/>
</dbReference>
<name>A0A6J7QCE1_9ZZZZ</name>
<dbReference type="PANTHER" id="PTHR43540">
    <property type="entry name" value="PEROXYUREIDOACRYLATE/UREIDOACRYLATE AMIDOHYDROLASE-RELATED"/>
    <property type="match status" value="1"/>
</dbReference>
<keyword evidence="1" id="KW-0378">Hydrolase</keyword>